<comment type="caution">
    <text evidence="1">The sequence shown here is derived from an EMBL/GenBank/DDBJ whole genome shotgun (WGS) entry which is preliminary data.</text>
</comment>
<feature type="non-terminal residue" evidence="1">
    <location>
        <position position="1"/>
    </location>
</feature>
<accession>A0AAD8ACD9</accession>
<reference evidence="1" key="1">
    <citation type="journal article" date="2023" name="IScience">
        <title>Live-bearing cockroach genome reveals convergent evolutionary mechanisms linked to viviparity in insects and beyond.</title>
        <authorList>
            <person name="Fouks B."/>
            <person name="Harrison M.C."/>
            <person name="Mikhailova A.A."/>
            <person name="Marchal E."/>
            <person name="English S."/>
            <person name="Carruthers M."/>
            <person name="Jennings E.C."/>
            <person name="Chiamaka E.L."/>
            <person name="Frigard R.A."/>
            <person name="Pippel M."/>
            <person name="Attardo G.M."/>
            <person name="Benoit J.B."/>
            <person name="Bornberg-Bauer E."/>
            <person name="Tobe S.S."/>
        </authorList>
    </citation>
    <scope>NUCLEOTIDE SEQUENCE</scope>
    <source>
        <strain evidence="1">Stay&amp;Tobe</strain>
    </source>
</reference>
<reference evidence="1" key="2">
    <citation type="submission" date="2023-05" db="EMBL/GenBank/DDBJ databases">
        <authorList>
            <person name="Fouks B."/>
        </authorList>
    </citation>
    <scope>NUCLEOTIDE SEQUENCE</scope>
    <source>
        <strain evidence="1">Stay&amp;Tobe</strain>
        <tissue evidence="1">Testes</tissue>
    </source>
</reference>
<feature type="non-terminal residue" evidence="1">
    <location>
        <position position="56"/>
    </location>
</feature>
<gene>
    <name evidence="1" type="ORF">L9F63_012476</name>
</gene>
<proteinExistence type="predicted"/>
<dbReference type="Proteomes" id="UP001233999">
    <property type="component" value="Unassembled WGS sequence"/>
</dbReference>
<dbReference type="AlphaFoldDB" id="A0AAD8ACD9"/>
<protein>
    <submittedName>
        <fullName evidence="1">Uncharacterized protein</fullName>
    </submittedName>
</protein>
<evidence type="ECO:0000313" key="2">
    <source>
        <dbReference type="Proteomes" id="UP001233999"/>
    </source>
</evidence>
<sequence length="56" mass="6400">NQTPPPKSPCQVAYEFQQLLSRERPLWSNAFIDLTLGSPDGDQKKKLYMCDPKTSM</sequence>
<keyword evidence="2" id="KW-1185">Reference proteome</keyword>
<organism evidence="1 2">
    <name type="scientific">Diploptera punctata</name>
    <name type="common">Pacific beetle cockroach</name>
    <dbReference type="NCBI Taxonomy" id="6984"/>
    <lineage>
        <taxon>Eukaryota</taxon>
        <taxon>Metazoa</taxon>
        <taxon>Ecdysozoa</taxon>
        <taxon>Arthropoda</taxon>
        <taxon>Hexapoda</taxon>
        <taxon>Insecta</taxon>
        <taxon>Pterygota</taxon>
        <taxon>Neoptera</taxon>
        <taxon>Polyneoptera</taxon>
        <taxon>Dictyoptera</taxon>
        <taxon>Blattodea</taxon>
        <taxon>Blaberoidea</taxon>
        <taxon>Blaberidae</taxon>
        <taxon>Diplopterinae</taxon>
        <taxon>Diploptera</taxon>
    </lineage>
</organism>
<dbReference type="EMBL" id="JASPKZ010001984">
    <property type="protein sequence ID" value="KAJ9596493.1"/>
    <property type="molecule type" value="Genomic_DNA"/>
</dbReference>
<name>A0AAD8ACD9_DIPPU</name>
<evidence type="ECO:0000313" key="1">
    <source>
        <dbReference type="EMBL" id="KAJ9596493.1"/>
    </source>
</evidence>